<organism evidence="3 4">
    <name type="scientific">Bifidobacterium longum subsp. suis</name>
    <dbReference type="NCBI Taxonomy" id="1695"/>
    <lineage>
        <taxon>Bacteria</taxon>
        <taxon>Bacillati</taxon>
        <taxon>Actinomycetota</taxon>
        <taxon>Actinomycetes</taxon>
        <taxon>Bifidobacteriales</taxon>
        <taxon>Bifidobacteriaceae</taxon>
        <taxon>Bifidobacterium</taxon>
    </lineage>
</organism>
<evidence type="ECO:0000313" key="3">
    <source>
        <dbReference type="EMBL" id="OIN64429.1"/>
    </source>
</evidence>
<sequence length="1094" mass="125249">MSEDIKLFVSCHNLDTHIPDNALLQPIQVGAALAASRMPNLLHDDEGDSISEKNRSYCELTGQYWAWQNTDADYYGFLHYRRYFNFSKTEYPIHHEPFIFGDVTFDRNDDETLQRIDFNEEAMRKVITAHDFIAPEPIEALEKTTVYEQYRDSFGHHIEDLDTVMDNIRLKYPDIWPSAQKYLNQTKVYVCNMFVMRRELFRAYSAFLFDVLSTHEKMRDFSHYSPVARRVSGYLGERICGMYLTYLYDKGYDGIDLQRVYFRNTDDGQRPATATGTTGEIETLNFGATVRGPGKIYSAIHAEHLSDDWQFRISSTTSDGKQVPAKVVQAASDPVAVFPIVAQSQTVSVSAVDSDGRTRAQGSKTFNRRAAQLMSYANRLSHNAEASTIHNCDKAMLLGDSHVVVDALINNLDATDIIHGHVSVPLVGDESAKDYVDIIALDGQGNQISMGDWICMGEELDTDPALPGLRVRKISYSLHIPQVDTFIVWVKFPDSDRQDSFLCSLPLQTHLMHHQWATQTEPACAAGDYDKWFRTRQRASANELEIQQRTVFDVQPKYSIIVPLYKTPIQFLHAMADSVMKQTYRNWELLLVNASPEVADLNQAVDKLCAKDHRIQHVTLEKNQGITLNTNEGIKIASGDFLCFLDHDDVLEPDALFCYTRAINEHPDTDMLYCDEDKLDNGKYREPFFKTEWNPDLLLGMNYVCHFLTVRKSIMDKLELPDKEYDGSQDWHMTFRIGEQSRYVHHEPRVLYHWRVHSQSTAARADQKDYTLDSSRLSVETHLERCGIKGKVVDSPLMPRRFKVDYSLADHPLVSIIIPNKDAVPVLHNCLSSIRKFTTYDNYEIVIVENNSVDPFTFEYYEMAQQDDPHVRVVKLEGMTSFNFSRIINFGAEQARGDYYLLLNNDTEVITPNWIEELLGPCMREDVGITGAKLLFPDNTIQHAGISFGPDGPGHLYYQMSRNYPGNFEATMLARDLGAVTGACLMVSKEAFDKVHGMTEELAVNYNDVDFCLKVIREQLRVVFVPTAELHHYESVSRGSDASGEKAIRFKKERGEFMSRWPEAFTVKAPFENPNLQFGIIYQTLNREYKRENR</sequence>
<proteinExistence type="predicted"/>
<feature type="domain" description="Glycosyltransferase 2-like" evidence="1">
    <location>
        <begin position="559"/>
        <end position="717"/>
    </location>
</feature>
<evidence type="ECO:0000259" key="1">
    <source>
        <dbReference type="Pfam" id="PF00535"/>
    </source>
</evidence>
<dbReference type="CDD" id="cd04184">
    <property type="entry name" value="GT2_RfbC_Mx_like"/>
    <property type="match status" value="1"/>
</dbReference>
<dbReference type="PANTHER" id="PTHR43179">
    <property type="entry name" value="RHAMNOSYLTRANSFERASE WBBL"/>
    <property type="match status" value="1"/>
</dbReference>
<evidence type="ECO:0000259" key="2">
    <source>
        <dbReference type="Pfam" id="PF14393"/>
    </source>
</evidence>
<comment type="caution">
    <text evidence="3">The sequence shown here is derived from an EMBL/GenBank/DDBJ whole genome shotgun (WGS) entry which is preliminary data.</text>
</comment>
<dbReference type="Proteomes" id="UP000181801">
    <property type="component" value="Unassembled WGS sequence"/>
</dbReference>
<dbReference type="Pfam" id="PF14393">
    <property type="entry name" value="DUF4422"/>
    <property type="match status" value="1"/>
</dbReference>
<dbReference type="Pfam" id="PF00535">
    <property type="entry name" value="Glycos_transf_2"/>
    <property type="match status" value="2"/>
</dbReference>
<reference evidence="3 4" key="1">
    <citation type="journal article" date="2016" name="BMC Microbiol.">
        <title>Fucosyllactose and L-fucose utilization of infant Bifidobacterium longum and Bifidobacterium kashiwanohense.</title>
        <authorList>
            <person name="Bunesova V."/>
            <person name="Lacroix C."/>
            <person name="Schwab C."/>
        </authorList>
    </citation>
    <scope>NUCLEOTIDE SEQUENCE [LARGE SCALE GENOMIC DNA]</scope>
    <source>
        <strain evidence="3 4">BSM11-5</strain>
    </source>
</reference>
<dbReference type="SUPFAM" id="SSF53448">
    <property type="entry name" value="Nucleotide-diphospho-sugar transferases"/>
    <property type="match status" value="2"/>
</dbReference>
<dbReference type="Gene3D" id="3.90.550.10">
    <property type="entry name" value="Spore Coat Polysaccharide Biosynthesis Protein SpsA, Chain A"/>
    <property type="match status" value="2"/>
</dbReference>
<protein>
    <submittedName>
        <fullName evidence="3">Glycosyl transferase family 2</fullName>
    </submittedName>
</protein>
<dbReference type="EMBL" id="MOAE01000020">
    <property type="protein sequence ID" value="OIN64429.1"/>
    <property type="molecule type" value="Genomic_DNA"/>
</dbReference>
<keyword evidence="3" id="KW-0808">Transferase</keyword>
<dbReference type="InterPro" id="IPR001173">
    <property type="entry name" value="Glyco_trans_2-like"/>
</dbReference>
<feature type="domain" description="Glycosyltransferase 2-like" evidence="1">
    <location>
        <begin position="815"/>
        <end position="933"/>
    </location>
</feature>
<dbReference type="AlphaFoldDB" id="A0A1S2W0N0"/>
<evidence type="ECO:0000313" key="4">
    <source>
        <dbReference type="Proteomes" id="UP000181801"/>
    </source>
</evidence>
<feature type="domain" description="DUF4422" evidence="2">
    <location>
        <begin position="6"/>
        <end position="245"/>
    </location>
</feature>
<dbReference type="PANTHER" id="PTHR43179:SF7">
    <property type="entry name" value="RHAMNOSYLTRANSFERASE WBBL"/>
    <property type="match status" value="1"/>
</dbReference>
<accession>A0A1S2W0N0</accession>
<dbReference type="GO" id="GO:0016757">
    <property type="term" value="F:glycosyltransferase activity"/>
    <property type="evidence" value="ECO:0007669"/>
    <property type="project" value="UniProtKB-KW"/>
</dbReference>
<dbReference type="InterPro" id="IPR025536">
    <property type="entry name" value="DUF4422"/>
</dbReference>
<dbReference type="CDD" id="cd04186">
    <property type="entry name" value="GT_2_like_c"/>
    <property type="match status" value="1"/>
</dbReference>
<dbReference type="InterPro" id="IPR029044">
    <property type="entry name" value="Nucleotide-diphossugar_trans"/>
</dbReference>
<name>A0A1S2W0N0_BIFLN</name>
<dbReference type="RefSeq" id="WP_071474498.1">
    <property type="nucleotide sequence ID" value="NZ_JBMFCW010000006.1"/>
</dbReference>
<gene>
    <name evidence="3" type="ORF">BFS26_02570</name>
</gene>